<comment type="similarity">
    <text evidence="1 13">Belongs to the globin family.</text>
</comment>
<dbReference type="GO" id="GO:0005344">
    <property type="term" value="F:oxygen carrier activity"/>
    <property type="evidence" value="ECO:0007669"/>
    <property type="project" value="UniProtKB-KW"/>
</dbReference>
<proteinExistence type="inferred from homology"/>
<evidence type="ECO:0000256" key="5">
    <source>
        <dbReference type="ARBA" id="ARBA00023004"/>
    </source>
</evidence>
<evidence type="ECO:0000256" key="12">
    <source>
        <dbReference type="ARBA" id="ARBA00049899"/>
    </source>
</evidence>
<comment type="catalytic activity">
    <reaction evidence="12">
        <text>H2O2 + AH2 = A + 2 H2O</text>
        <dbReference type="Rhea" id="RHEA:30275"/>
        <dbReference type="ChEBI" id="CHEBI:13193"/>
        <dbReference type="ChEBI" id="CHEBI:15377"/>
        <dbReference type="ChEBI" id="CHEBI:16240"/>
        <dbReference type="ChEBI" id="CHEBI:17499"/>
    </reaction>
    <physiologicalReaction direction="left-to-right" evidence="12">
        <dbReference type="Rhea" id="RHEA:30276"/>
    </physiologicalReaction>
</comment>
<evidence type="ECO:0000256" key="2">
    <source>
        <dbReference type="ARBA" id="ARBA00012682"/>
    </source>
</evidence>
<dbReference type="GeneID" id="114467893"/>
<evidence type="ECO:0000256" key="9">
    <source>
        <dbReference type="ARBA" id="ARBA00044569"/>
    </source>
</evidence>
<dbReference type="PANTHER" id="PTHR46783:SF1">
    <property type="entry name" value="CYTOGLOBIN-1-RELATED"/>
    <property type="match status" value="1"/>
</dbReference>
<reference evidence="15" key="1">
    <citation type="submission" date="2020-06" db="EMBL/GenBank/DDBJ databases">
        <authorList>
            <consortium name="Wellcome Sanger Institute Data Sharing"/>
        </authorList>
    </citation>
    <scope>NUCLEOTIDE SEQUENCE [LARGE SCALE GENOMIC DNA]</scope>
</reference>
<evidence type="ECO:0000256" key="10">
    <source>
        <dbReference type="ARBA" id="ARBA00047393"/>
    </source>
</evidence>
<feature type="domain" description="Globin" evidence="14">
    <location>
        <begin position="9"/>
        <end position="158"/>
    </location>
</feature>
<accession>A0A8C5G9V2</accession>
<evidence type="ECO:0000256" key="3">
    <source>
        <dbReference type="ARBA" id="ARBA00022617"/>
    </source>
</evidence>
<evidence type="ECO:0000256" key="8">
    <source>
        <dbReference type="ARBA" id="ARBA00044562"/>
    </source>
</evidence>
<evidence type="ECO:0000256" key="1">
    <source>
        <dbReference type="ARBA" id="ARBA00008705"/>
    </source>
</evidence>
<keyword evidence="16" id="KW-1185">Reference proteome</keyword>
<reference evidence="15" key="3">
    <citation type="submission" date="2025-09" db="UniProtKB">
        <authorList>
            <consortium name="Ensembl"/>
        </authorList>
    </citation>
    <scope>IDENTIFICATION</scope>
</reference>
<dbReference type="GO" id="GO:0004784">
    <property type="term" value="F:superoxide dismutase activity"/>
    <property type="evidence" value="ECO:0007669"/>
    <property type="project" value="UniProtKB-EC"/>
</dbReference>
<evidence type="ECO:0000256" key="13">
    <source>
        <dbReference type="RuleBase" id="RU000356"/>
    </source>
</evidence>
<dbReference type="GO" id="GO:0005506">
    <property type="term" value="F:iron ion binding"/>
    <property type="evidence" value="ECO:0007669"/>
    <property type="project" value="InterPro"/>
</dbReference>
<name>A0A8C5G9V2_GOUWI</name>
<keyword evidence="13" id="KW-0813">Transport</keyword>
<dbReference type="EC" id="1.15.1.1" evidence="2"/>
<dbReference type="Pfam" id="PF00042">
    <property type="entry name" value="Globin"/>
    <property type="match status" value="1"/>
</dbReference>
<evidence type="ECO:0000256" key="7">
    <source>
        <dbReference type="ARBA" id="ARBA00044551"/>
    </source>
</evidence>
<dbReference type="InterPro" id="IPR009050">
    <property type="entry name" value="Globin-like_sf"/>
</dbReference>
<reference evidence="15" key="2">
    <citation type="submission" date="2025-08" db="UniProtKB">
        <authorList>
            <consortium name="Ensembl"/>
        </authorList>
    </citation>
    <scope>IDENTIFICATION</scope>
</reference>
<comment type="catalytic activity">
    <reaction evidence="11">
        <text>Fe(III)-heme b-[protein] + nitric oxide + H2O = Fe(II)-heme b-[protein] + nitrite + 2 H(+)</text>
        <dbReference type="Rhea" id="RHEA:77711"/>
        <dbReference type="Rhea" id="RHEA-COMP:18975"/>
        <dbReference type="Rhea" id="RHEA-COMP:18976"/>
        <dbReference type="ChEBI" id="CHEBI:15377"/>
        <dbReference type="ChEBI" id="CHEBI:15378"/>
        <dbReference type="ChEBI" id="CHEBI:16301"/>
        <dbReference type="ChEBI" id="CHEBI:16480"/>
        <dbReference type="ChEBI" id="CHEBI:55376"/>
        <dbReference type="ChEBI" id="CHEBI:60344"/>
    </reaction>
    <physiologicalReaction direction="right-to-left" evidence="11">
        <dbReference type="Rhea" id="RHEA:77713"/>
    </physiologicalReaction>
</comment>
<organism evidence="15 16">
    <name type="scientific">Gouania willdenowi</name>
    <name type="common">Blunt-snouted clingfish</name>
    <name type="synonym">Lepadogaster willdenowi</name>
    <dbReference type="NCBI Taxonomy" id="441366"/>
    <lineage>
        <taxon>Eukaryota</taxon>
        <taxon>Metazoa</taxon>
        <taxon>Chordata</taxon>
        <taxon>Craniata</taxon>
        <taxon>Vertebrata</taxon>
        <taxon>Euteleostomi</taxon>
        <taxon>Actinopterygii</taxon>
        <taxon>Neopterygii</taxon>
        <taxon>Teleostei</taxon>
        <taxon>Neoteleostei</taxon>
        <taxon>Acanthomorphata</taxon>
        <taxon>Ovalentaria</taxon>
        <taxon>Blenniimorphae</taxon>
        <taxon>Blenniiformes</taxon>
        <taxon>Gobiesocoidei</taxon>
        <taxon>Gobiesocidae</taxon>
        <taxon>Gobiesocinae</taxon>
        <taxon>Gouania</taxon>
    </lineage>
</organism>
<evidence type="ECO:0000259" key="14">
    <source>
        <dbReference type="PROSITE" id="PS01033"/>
    </source>
</evidence>
<dbReference type="Proteomes" id="UP000694680">
    <property type="component" value="Chromosome 8"/>
</dbReference>
<evidence type="ECO:0000256" key="11">
    <source>
        <dbReference type="ARBA" id="ARBA00048118"/>
    </source>
</evidence>
<evidence type="ECO:0000313" key="15">
    <source>
        <dbReference type="Ensembl" id="ENSGWIP00000024764.1"/>
    </source>
</evidence>
<dbReference type="SUPFAM" id="SSF46458">
    <property type="entry name" value="Globin-like"/>
    <property type="match status" value="1"/>
</dbReference>
<evidence type="ECO:0000256" key="6">
    <source>
        <dbReference type="ARBA" id="ARBA00044448"/>
    </source>
</evidence>
<keyword evidence="13" id="KW-0561">Oxygen transport</keyword>
<protein>
    <recommendedName>
        <fullName evidence="2">superoxide dismutase</fullName>
        <ecNumber evidence="2">1.15.1.1</ecNumber>
    </recommendedName>
    <alternativeName>
        <fullName evidence="7">Nitrite reductase CYGB</fullName>
    </alternativeName>
    <alternativeName>
        <fullName evidence="9">Pseudoperoxidase CYGB</fullName>
    </alternativeName>
    <alternativeName>
        <fullName evidence="8">Superoxide dismutase CYGB</fullName>
    </alternativeName>
</protein>
<dbReference type="PROSITE" id="PS01033">
    <property type="entry name" value="GLOBIN"/>
    <property type="match status" value="1"/>
</dbReference>
<keyword evidence="3 13" id="KW-0349">Heme</keyword>
<dbReference type="Gene3D" id="1.10.490.10">
    <property type="entry name" value="Globins"/>
    <property type="match status" value="1"/>
</dbReference>
<dbReference type="GO" id="GO:0019825">
    <property type="term" value="F:oxygen binding"/>
    <property type="evidence" value="ECO:0007669"/>
    <property type="project" value="InterPro"/>
</dbReference>
<sequence>MEGKRDFDHLTQEDKVMISDSWGKVYANADDIGVPILIRLFATDPSSKQYFSKFKDIEDLKELEKNPHLKNHARKVLKAINTMVENINNAEKVTSVFNTLGNSHALRHKVEPRYFKVLSDVIVTVLGETFTEVMTSAVAQAWRNFFTAMCANFNDVYQEVGWNGN</sequence>
<dbReference type="RefSeq" id="XP_028310210.1">
    <property type="nucleotide sequence ID" value="XM_028454409.1"/>
</dbReference>
<dbReference type="Ensembl" id="ENSGWIT00000027088.1">
    <property type="protein sequence ID" value="ENSGWIP00000024764.1"/>
    <property type="gene ID" value="ENSGWIG00000013116.1"/>
</dbReference>
<dbReference type="InterPro" id="IPR013314">
    <property type="entry name" value="Globin_lamprey/hagfish"/>
</dbReference>
<dbReference type="PANTHER" id="PTHR46783">
    <property type="entry name" value="CYTOGLOBIN"/>
    <property type="match status" value="1"/>
</dbReference>
<evidence type="ECO:0000256" key="4">
    <source>
        <dbReference type="ARBA" id="ARBA00022723"/>
    </source>
</evidence>
<keyword evidence="4" id="KW-0479">Metal-binding</keyword>
<dbReference type="AlphaFoldDB" id="A0A8C5G9V2"/>
<keyword evidence="5" id="KW-0408">Iron</keyword>
<dbReference type="OrthoDB" id="436496at2759"/>
<comment type="catalytic activity">
    <reaction evidence="10">
        <text>2 superoxide + 2 H(+) = H2O2 + O2</text>
        <dbReference type="Rhea" id="RHEA:20696"/>
        <dbReference type="ChEBI" id="CHEBI:15378"/>
        <dbReference type="ChEBI" id="CHEBI:15379"/>
        <dbReference type="ChEBI" id="CHEBI:16240"/>
        <dbReference type="ChEBI" id="CHEBI:18421"/>
        <dbReference type="EC" id="1.15.1.1"/>
    </reaction>
    <physiologicalReaction direction="left-to-right" evidence="10">
        <dbReference type="Rhea" id="RHEA:20697"/>
    </physiologicalReaction>
</comment>
<gene>
    <name evidence="15" type="primary">LOC114467893</name>
</gene>
<evidence type="ECO:0000313" key="16">
    <source>
        <dbReference type="Proteomes" id="UP000694680"/>
    </source>
</evidence>
<dbReference type="InterPro" id="IPR000971">
    <property type="entry name" value="Globin"/>
</dbReference>
<comment type="catalytic activity">
    <reaction evidence="6">
        <text>Fe(II)-heme b-[protein] + nitric oxide + O2 = Fe(III)-heme b-[protein] + nitrate</text>
        <dbReference type="Rhea" id="RHEA:78091"/>
        <dbReference type="Rhea" id="RHEA-COMP:18975"/>
        <dbReference type="Rhea" id="RHEA-COMP:18976"/>
        <dbReference type="ChEBI" id="CHEBI:15379"/>
        <dbReference type="ChEBI" id="CHEBI:16480"/>
        <dbReference type="ChEBI" id="CHEBI:17632"/>
        <dbReference type="ChEBI" id="CHEBI:55376"/>
        <dbReference type="ChEBI" id="CHEBI:60344"/>
    </reaction>
    <physiologicalReaction direction="left-to-right" evidence="6">
        <dbReference type="Rhea" id="RHEA:78092"/>
    </physiologicalReaction>
</comment>
<dbReference type="GO" id="GO:0020037">
    <property type="term" value="F:heme binding"/>
    <property type="evidence" value="ECO:0007669"/>
    <property type="project" value="InterPro"/>
</dbReference>
<dbReference type="PRINTS" id="PR01906">
    <property type="entry name" value="FISHGLOBIN"/>
</dbReference>
<dbReference type="InterPro" id="IPR012292">
    <property type="entry name" value="Globin/Proto"/>
</dbReference>